<comment type="caution">
    <text evidence="1">The sequence shown here is derived from an EMBL/GenBank/DDBJ whole genome shotgun (WGS) entry which is preliminary data.</text>
</comment>
<dbReference type="SUPFAM" id="SSF54427">
    <property type="entry name" value="NTF2-like"/>
    <property type="match status" value="1"/>
</dbReference>
<sequence length="108" mass="12099">MTAKTTRLPIHPVVRKFAEAINTGDRASFRELLARDAVMTDDGNPHDPAAWADREIFNANGHFDVCREDPGGLGMIVTYRNDTWGTMSTRWDFTVRGGKISRFDTGQV</sequence>
<dbReference type="Gene3D" id="3.10.450.50">
    <property type="match status" value="1"/>
</dbReference>
<dbReference type="Proteomes" id="UP001501509">
    <property type="component" value="Unassembled WGS sequence"/>
</dbReference>
<keyword evidence="2" id="KW-1185">Reference proteome</keyword>
<protein>
    <recommendedName>
        <fullName evidence="3">Nuclear transport factor 2 family protein</fullName>
    </recommendedName>
</protein>
<dbReference type="RefSeq" id="WP_344545758.1">
    <property type="nucleotide sequence ID" value="NZ_BAAATD010000008.1"/>
</dbReference>
<evidence type="ECO:0000313" key="2">
    <source>
        <dbReference type="Proteomes" id="UP001501509"/>
    </source>
</evidence>
<proteinExistence type="predicted"/>
<evidence type="ECO:0008006" key="3">
    <source>
        <dbReference type="Google" id="ProtNLM"/>
    </source>
</evidence>
<name>A0ABP6CHR5_9ACTN</name>
<reference evidence="2" key="1">
    <citation type="journal article" date="2019" name="Int. J. Syst. Evol. Microbiol.">
        <title>The Global Catalogue of Microorganisms (GCM) 10K type strain sequencing project: providing services to taxonomists for standard genome sequencing and annotation.</title>
        <authorList>
            <consortium name="The Broad Institute Genomics Platform"/>
            <consortium name="The Broad Institute Genome Sequencing Center for Infectious Disease"/>
            <person name="Wu L."/>
            <person name="Ma J."/>
        </authorList>
    </citation>
    <scope>NUCLEOTIDE SEQUENCE [LARGE SCALE GENOMIC DNA]</scope>
    <source>
        <strain evidence="2">JCM 6833</strain>
    </source>
</reference>
<accession>A0ABP6CHR5</accession>
<gene>
    <name evidence="1" type="ORF">GCM10010411_59360</name>
</gene>
<organism evidence="1 2">
    <name type="scientific">Actinomadura fulvescens</name>
    <dbReference type="NCBI Taxonomy" id="46160"/>
    <lineage>
        <taxon>Bacteria</taxon>
        <taxon>Bacillati</taxon>
        <taxon>Actinomycetota</taxon>
        <taxon>Actinomycetes</taxon>
        <taxon>Streptosporangiales</taxon>
        <taxon>Thermomonosporaceae</taxon>
        <taxon>Actinomadura</taxon>
    </lineage>
</organism>
<dbReference type="InterPro" id="IPR032710">
    <property type="entry name" value="NTF2-like_dom_sf"/>
</dbReference>
<dbReference type="EMBL" id="BAAATD010000008">
    <property type="protein sequence ID" value="GAA2616385.1"/>
    <property type="molecule type" value="Genomic_DNA"/>
</dbReference>
<evidence type="ECO:0000313" key="1">
    <source>
        <dbReference type="EMBL" id="GAA2616385.1"/>
    </source>
</evidence>